<dbReference type="EMBL" id="QGKX02000004">
    <property type="protein sequence ID" value="KAF3600960.1"/>
    <property type="molecule type" value="Genomic_DNA"/>
</dbReference>
<organism evidence="1 2">
    <name type="scientific">Brassica cretica</name>
    <name type="common">Mustard</name>
    <dbReference type="NCBI Taxonomy" id="69181"/>
    <lineage>
        <taxon>Eukaryota</taxon>
        <taxon>Viridiplantae</taxon>
        <taxon>Streptophyta</taxon>
        <taxon>Embryophyta</taxon>
        <taxon>Tracheophyta</taxon>
        <taxon>Spermatophyta</taxon>
        <taxon>Magnoliopsida</taxon>
        <taxon>eudicotyledons</taxon>
        <taxon>Gunneridae</taxon>
        <taxon>Pentapetalae</taxon>
        <taxon>rosids</taxon>
        <taxon>malvids</taxon>
        <taxon>Brassicales</taxon>
        <taxon>Brassicaceae</taxon>
        <taxon>Brassiceae</taxon>
        <taxon>Brassica</taxon>
    </lineage>
</organism>
<dbReference type="Proteomes" id="UP000712600">
    <property type="component" value="Unassembled WGS sequence"/>
</dbReference>
<protein>
    <submittedName>
        <fullName evidence="1">Uncharacterized protein</fullName>
    </submittedName>
</protein>
<reference evidence="1" key="1">
    <citation type="submission" date="2019-12" db="EMBL/GenBank/DDBJ databases">
        <title>Genome sequencing and annotation of Brassica cretica.</title>
        <authorList>
            <person name="Studholme D.J."/>
            <person name="Sarris P."/>
        </authorList>
    </citation>
    <scope>NUCLEOTIDE SEQUENCE</scope>
    <source>
        <strain evidence="1">PFS-109/04</strain>
        <tissue evidence="1">Leaf</tissue>
    </source>
</reference>
<name>A0A8S9SLS3_BRACR</name>
<evidence type="ECO:0000313" key="2">
    <source>
        <dbReference type="Proteomes" id="UP000712600"/>
    </source>
</evidence>
<accession>A0A8S9SLS3</accession>
<comment type="caution">
    <text evidence="1">The sequence shown here is derived from an EMBL/GenBank/DDBJ whole genome shotgun (WGS) entry which is preliminary data.</text>
</comment>
<sequence>MRHLKPRCALAPENLELTCKFNHPTCSHNYWRDLTLHLFMVIMVESHDGSHVVAPRVGANGNECDGWNRHQASDANITDTFCLYSGFEFSLQKCLGRLYSPNNIYVASYRQMEPASVLSLVVYSS</sequence>
<evidence type="ECO:0000313" key="1">
    <source>
        <dbReference type="EMBL" id="KAF3600960.1"/>
    </source>
</evidence>
<gene>
    <name evidence="1" type="ORF">F2Q69_00035755</name>
</gene>
<proteinExistence type="predicted"/>
<dbReference type="AlphaFoldDB" id="A0A8S9SLS3"/>